<evidence type="ECO:0000313" key="3">
    <source>
        <dbReference type="Proteomes" id="UP000735302"/>
    </source>
</evidence>
<evidence type="ECO:0000313" key="2">
    <source>
        <dbReference type="EMBL" id="GFO45035.1"/>
    </source>
</evidence>
<keyword evidence="3" id="KW-1185">Reference proteome</keyword>
<feature type="region of interest" description="Disordered" evidence="1">
    <location>
        <begin position="1"/>
        <end position="22"/>
    </location>
</feature>
<reference evidence="2 3" key="1">
    <citation type="journal article" date="2021" name="Elife">
        <title>Chloroplast acquisition without the gene transfer in kleptoplastic sea slugs, Plakobranchus ocellatus.</title>
        <authorList>
            <person name="Maeda T."/>
            <person name="Takahashi S."/>
            <person name="Yoshida T."/>
            <person name="Shimamura S."/>
            <person name="Takaki Y."/>
            <person name="Nagai Y."/>
            <person name="Toyoda A."/>
            <person name="Suzuki Y."/>
            <person name="Arimoto A."/>
            <person name="Ishii H."/>
            <person name="Satoh N."/>
            <person name="Nishiyama T."/>
            <person name="Hasebe M."/>
            <person name="Maruyama T."/>
            <person name="Minagawa J."/>
            <person name="Obokata J."/>
            <person name="Shigenobu S."/>
        </authorList>
    </citation>
    <scope>NUCLEOTIDE SEQUENCE [LARGE SCALE GENOMIC DNA]</scope>
</reference>
<proteinExistence type="predicted"/>
<dbReference type="EMBL" id="BLXT01007988">
    <property type="protein sequence ID" value="GFO45035.1"/>
    <property type="molecule type" value="Genomic_DNA"/>
</dbReference>
<dbReference type="Proteomes" id="UP000735302">
    <property type="component" value="Unassembled WGS sequence"/>
</dbReference>
<sequence length="100" mass="10621">MSRTCQSTSCFHSSRSGKLGSSKTAAVVHNKVISGFQARPPSGQGAGGEARNITLVSSIWTKFGTENCGYPGFSAILLARDAIDREWGLRPAVEYSLSVI</sequence>
<accession>A0AAV4DMA3</accession>
<dbReference type="AlphaFoldDB" id="A0AAV4DMA3"/>
<protein>
    <submittedName>
        <fullName evidence="2">Uncharacterized protein</fullName>
    </submittedName>
</protein>
<comment type="caution">
    <text evidence="2">The sequence shown here is derived from an EMBL/GenBank/DDBJ whole genome shotgun (WGS) entry which is preliminary data.</text>
</comment>
<gene>
    <name evidence="2" type="ORF">PoB_007154000</name>
</gene>
<evidence type="ECO:0000256" key="1">
    <source>
        <dbReference type="SAM" id="MobiDB-lite"/>
    </source>
</evidence>
<organism evidence="2 3">
    <name type="scientific">Plakobranchus ocellatus</name>
    <dbReference type="NCBI Taxonomy" id="259542"/>
    <lineage>
        <taxon>Eukaryota</taxon>
        <taxon>Metazoa</taxon>
        <taxon>Spiralia</taxon>
        <taxon>Lophotrochozoa</taxon>
        <taxon>Mollusca</taxon>
        <taxon>Gastropoda</taxon>
        <taxon>Heterobranchia</taxon>
        <taxon>Euthyneura</taxon>
        <taxon>Panpulmonata</taxon>
        <taxon>Sacoglossa</taxon>
        <taxon>Placobranchoidea</taxon>
        <taxon>Plakobranchidae</taxon>
        <taxon>Plakobranchus</taxon>
    </lineage>
</organism>
<name>A0AAV4DMA3_9GAST</name>